<feature type="chain" id="PRO_5015882051" description="DUF3347 domain-containing protein" evidence="1">
    <location>
        <begin position="23"/>
        <end position="129"/>
    </location>
</feature>
<protein>
    <recommendedName>
        <fullName evidence="4">DUF3347 domain-containing protein</fullName>
    </recommendedName>
</protein>
<accession>A0A2W7QKG2</accession>
<evidence type="ECO:0000313" key="3">
    <source>
        <dbReference type="Proteomes" id="UP000248882"/>
    </source>
</evidence>
<dbReference type="RefSeq" id="WP_111322326.1">
    <property type="nucleotide sequence ID" value="NZ_QKZT01000022.1"/>
</dbReference>
<proteinExistence type="predicted"/>
<evidence type="ECO:0000256" key="1">
    <source>
        <dbReference type="SAM" id="SignalP"/>
    </source>
</evidence>
<organism evidence="2 3">
    <name type="scientific">Algoriphagus chordae</name>
    <dbReference type="NCBI Taxonomy" id="237019"/>
    <lineage>
        <taxon>Bacteria</taxon>
        <taxon>Pseudomonadati</taxon>
        <taxon>Bacteroidota</taxon>
        <taxon>Cytophagia</taxon>
        <taxon>Cytophagales</taxon>
        <taxon>Cyclobacteriaceae</taxon>
        <taxon>Algoriphagus</taxon>
    </lineage>
</organism>
<dbReference type="AlphaFoldDB" id="A0A2W7QKG2"/>
<dbReference type="Proteomes" id="UP000248882">
    <property type="component" value="Unassembled WGS sequence"/>
</dbReference>
<evidence type="ECO:0000313" key="2">
    <source>
        <dbReference type="EMBL" id="PZX47786.1"/>
    </source>
</evidence>
<evidence type="ECO:0008006" key="4">
    <source>
        <dbReference type="Google" id="ProtNLM"/>
    </source>
</evidence>
<keyword evidence="1" id="KW-0732">Signal</keyword>
<gene>
    <name evidence="2" type="ORF">LV85_03770</name>
</gene>
<comment type="caution">
    <text evidence="2">The sequence shown here is derived from an EMBL/GenBank/DDBJ whole genome shotgun (WGS) entry which is preliminary data.</text>
</comment>
<dbReference type="OrthoDB" id="826101at2"/>
<feature type="signal peptide" evidence="1">
    <location>
        <begin position="1"/>
        <end position="22"/>
    </location>
</feature>
<keyword evidence="3" id="KW-1185">Reference proteome</keyword>
<dbReference type="EMBL" id="QKZT01000022">
    <property type="protein sequence ID" value="PZX47786.1"/>
    <property type="molecule type" value="Genomic_DNA"/>
</dbReference>
<sequence>MNKLKLLLGLSLLVMLSISTQAQGLKVPKMDLSSQVLGVLNDTDGLDLNSDQKDKLTKNNSSFVDQLMDITNSDKSDDDKKSAFLGLKNNRTKFLTDLLGSDIFKKYSGQVLKSINPFKSKLGLAALAF</sequence>
<name>A0A2W7QKG2_9BACT</name>
<reference evidence="2 3" key="1">
    <citation type="submission" date="2018-06" db="EMBL/GenBank/DDBJ databases">
        <title>Genomic Encyclopedia of Archaeal and Bacterial Type Strains, Phase II (KMG-II): from individual species to whole genera.</title>
        <authorList>
            <person name="Goeker M."/>
        </authorList>
    </citation>
    <scope>NUCLEOTIDE SEQUENCE [LARGE SCALE GENOMIC DNA]</scope>
    <source>
        <strain evidence="2 3">DSM 19830</strain>
    </source>
</reference>